<dbReference type="GO" id="GO:0008168">
    <property type="term" value="F:methyltransferase activity"/>
    <property type="evidence" value="ECO:0007669"/>
    <property type="project" value="UniProtKB-KW"/>
</dbReference>
<gene>
    <name evidence="2" type="ORF">D5R81_04720</name>
</gene>
<dbReference type="SUPFAM" id="SSF53335">
    <property type="entry name" value="S-adenosyl-L-methionine-dependent methyltransferases"/>
    <property type="match status" value="1"/>
</dbReference>
<organism evidence="2 3">
    <name type="scientific">Parashewanella spongiae</name>
    <dbReference type="NCBI Taxonomy" id="342950"/>
    <lineage>
        <taxon>Bacteria</taxon>
        <taxon>Pseudomonadati</taxon>
        <taxon>Pseudomonadota</taxon>
        <taxon>Gammaproteobacteria</taxon>
        <taxon>Alteromonadales</taxon>
        <taxon>Shewanellaceae</taxon>
        <taxon>Parashewanella</taxon>
    </lineage>
</organism>
<dbReference type="OrthoDB" id="507855at2"/>
<dbReference type="PIRSF" id="PIRSF011491">
    <property type="entry name" value="Mtase_YbcY_prd"/>
    <property type="match status" value="1"/>
</dbReference>
<dbReference type="GO" id="GO:0032259">
    <property type="term" value="P:methylation"/>
    <property type="evidence" value="ECO:0007669"/>
    <property type="project" value="UniProtKB-KW"/>
</dbReference>
<keyword evidence="2" id="KW-0808">Transferase</keyword>
<dbReference type="InterPro" id="IPR029063">
    <property type="entry name" value="SAM-dependent_MTases_sf"/>
</dbReference>
<protein>
    <submittedName>
        <fullName evidence="2">Class I SAM-dependent methyltransferase</fullName>
    </submittedName>
</protein>
<dbReference type="Proteomes" id="UP000273022">
    <property type="component" value="Unassembled WGS sequence"/>
</dbReference>
<sequence>MSNTSEQSSVEAGQAVYTQSILRIYDIWVLWISNSYIWKCPTKLIGKHFEKYATANHLDVGVGTGYYLDNYLTHTAPRIVLLDLNPNSLMTASGRISRFKPEIYQGNVLEPIQLDCEPFDSISINYLLHCLPGKLSIKSVIFKHLSQYLTEDGVLFGSTILGRGCSVGFFAKKLMNFYNNKSVFSNQDDDLITLKEELERYFEFVDINIHSCVAIFVAKGKKF</sequence>
<keyword evidence="3" id="KW-1185">Reference proteome</keyword>
<evidence type="ECO:0000313" key="3">
    <source>
        <dbReference type="Proteomes" id="UP000273022"/>
    </source>
</evidence>
<evidence type="ECO:0000259" key="1">
    <source>
        <dbReference type="Pfam" id="PF08242"/>
    </source>
</evidence>
<dbReference type="InterPro" id="IPR013217">
    <property type="entry name" value="Methyltransf_12"/>
</dbReference>
<reference evidence="2 3" key="1">
    <citation type="submission" date="2018-09" db="EMBL/GenBank/DDBJ databases">
        <title>Phylogeny of the Shewanellaceae, and recommendation for two new genera, Pseudoshewanella and Parashewanella.</title>
        <authorList>
            <person name="Wang G."/>
        </authorList>
    </citation>
    <scope>NUCLEOTIDE SEQUENCE [LARGE SCALE GENOMIC DNA]</scope>
    <source>
        <strain evidence="2 3">KCTC 22492</strain>
    </source>
</reference>
<evidence type="ECO:0000313" key="2">
    <source>
        <dbReference type="EMBL" id="RJY18612.1"/>
    </source>
</evidence>
<dbReference type="CDD" id="cd02440">
    <property type="entry name" value="AdoMet_MTases"/>
    <property type="match status" value="1"/>
</dbReference>
<accession>A0A3A6U9J7</accession>
<dbReference type="AlphaFoldDB" id="A0A3A6U9J7"/>
<keyword evidence="2" id="KW-0489">Methyltransferase</keyword>
<dbReference type="RefSeq" id="WP_121852497.1">
    <property type="nucleotide sequence ID" value="NZ_CP037952.1"/>
</dbReference>
<dbReference type="EMBL" id="QYYH01000019">
    <property type="protein sequence ID" value="RJY18612.1"/>
    <property type="molecule type" value="Genomic_DNA"/>
</dbReference>
<name>A0A3A6U9J7_9GAMM</name>
<dbReference type="InterPro" id="IPR016584">
    <property type="entry name" value="MeTrfase_VrtF"/>
</dbReference>
<dbReference type="Pfam" id="PF08242">
    <property type="entry name" value="Methyltransf_12"/>
    <property type="match status" value="1"/>
</dbReference>
<comment type="caution">
    <text evidence="2">The sequence shown here is derived from an EMBL/GenBank/DDBJ whole genome shotgun (WGS) entry which is preliminary data.</text>
</comment>
<dbReference type="Gene3D" id="3.40.50.150">
    <property type="entry name" value="Vaccinia Virus protein VP39"/>
    <property type="match status" value="1"/>
</dbReference>
<feature type="domain" description="Methyltransferase type 12" evidence="1">
    <location>
        <begin position="58"/>
        <end position="155"/>
    </location>
</feature>
<proteinExistence type="predicted"/>